<comment type="caution">
    <text evidence="3">The sequence shown here is derived from an EMBL/GenBank/DDBJ whole genome shotgun (WGS) entry which is preliminary data.</text>
</comment>
<dbReference type="EMBL" id="CAJVRC010000839">
    <property type="protein sequence ID" value="CAG8888318.1"/>
    <property type="molecule type" value="Genomic_DNA"/>
</dbReference>
<evidence type="ECO:0000313" key="3">
    <source>
        <dbReference type="EMBL" id="CAG8888318.1"/>
    </source>
</evidence>
<dbReference type="Gene3D" id="3.40.50.300">
    <property type="entry name" value="P-loop containing nucleotide triphosphate hydrolases"/>
    <property type="match status" value="1"/>
</dbReference>
<dbReference type="InterPro" id="IPR027417">
    <property type="entry name" value="P-loop_NTPase"/>
</dbReference>
<dbReference type="AlphaFoldDB" id="A0A9W4K9E9"/>
<dbReference type="SUPFAM" id="SSF52540">
    <property type="entry name" value="P-loop containing nucleoside triphosphate hydrolases"/>
    <property type="match status" value="1"/>
</dbReference>
<reference evidence="3" key="1">
    <citation type="submission" date="2021-07" db="EMBL/GenBank/DDBJ databases">
        <authorList>
            <person name="Branca A.L. A."/>
        </authorList>
    </citation>
    <scope>NUCLEOTIDE SEQUENCE</scope>
</reference>
<sequence>MSRQSQYHQYLSKQRADKACEFLLENSNFINWYHDSDSHQLAIFGAMGSGKSSAMAFLADELVRRSKHQLPQPKVCFYYCRDEETGETIYILSALILSLLTQLPDLKKPFFQWYKEAQTCVDFDPATDSKTLREFLCKVLEAMLRPVFMVIDGLDKCSAESRSNLLTILQKLSQRVLGLKVILSSRAQEEISEQFHDTAKIEMITDAHRDGIIIEKLVEKKLFDLSPDVKSLVIDRMTGLAKGSVIWTRMTIELIETRNIGAFEPMKTFLEETSLPEQLSEIYSTVLSRCSSRILRTWTLPVQLSSFSPSQIGV</sequence>
<accession>A0A9W4K9E9</accession>
<evidence type="ECO:0000256" key="1">
    <source>
        <dbReference type="ARBA" id="ARBA00022737"/>
    </source>
</evidence>
<evidence type="ECO:0000313" key="4">
    <source>
        <dbReference type="Proteomes" id="UP001154252"/>
    </source>
</evidence>
<evidence type="ECO:0000259" key="2">
    <source>
        <dbReference type="Pfam" id="PF24883"/>
    </source>
</evidence>
<organism evidence="3 4">
    <name type="scientific">Penicillium egyptiacum</name>
    <dbReference type="NCBI Taxonomy" id="1303716"/>
    <lineage>
        <taxon>Eukaryota</taxon>
        <taxon>Fungi</taxon>
        <taxon>Dikarya</taxon>
        <taxon>Ascomycota</taxon>
        <taxon>Pezizomycotina</taxon>
        <taxon>Eurotiomycetes</taxon>
        <taxon>Eurotiomycetidae</taxon>
        <taxon>Eurotiales</taxon>
        <taxon>Aspergillaceae</taxon>
        <taxon>Penicillium</taxon>
    </lineage>
</organism>
<keyword evidence="4" id="KW-1185">Reference proteome</keyword>
<feature type="domain" description="Nephrocystin 3-like N-terminal" evidence="2">
    <location>
        <begin position="19"/>
        <end position="186"/>
    </location>
</feature>
<gene>
    <name evidence="3" type="ORF">PEGY_LOCUS1549</name>
</gene>
<dbReference type="Proteomes" id="UP001154252">
    <property type="component" value="Unassembled WGS sequence"/>
</dbReference>
<name>A0A9W4K9E9_9EURO</name>
<protein>
    <recommendedName>
        <fullName evidence="2">Nephrocystin 3-like N-terminal domain-containing protein</fullName>
    </recommendedName>
</protein>
<dbReference type="PANTHER" id="PTHR10039">
    <property type="entry name" value="AMELOGENIN"/>
    <property type="match status" value="1"/>
</dbReference>
<proteinExistence type="predicted"/>
<dbReference type="InterPro" id="IPR056884">
    <property type="entry name" value="NPHP3-like_N"/>
</dbReference>
<dbReference type="PANTHER" id="PTHR10039:SF10">
    <property type="entry name" value="NACHT DOMAIN-CONTAINING PROTEIN"/>
    <property type="match status" value="1"/>
</dbReference>
<dbReference type="Pfam" id="PF24883">
    <property type="entry name" value="NPHP3_N"/>
    <property type="match status" value="1"/>
</dbReference>
<dbReference type="OrthoDB" id="4359530at2759"/>
<keyword evidence="1" id="KW-0677">Repeat</keyword>